<reference evidence="3" key="1">
    <citation type="submission" date="2024-07" db="EMBL/GenBank/DDBJ databases">
        <title>Two chromosome-level genome assemblies of Korean endemic species Abeliophyllum distichum and Forsythia ovata (Oleaceae).</title>
        <authorList>
            <person name="Jang H."/>
        </authorList>
    </citation>
    <scope>NUCLEOTIDE SEQUENCE [LARGE SCALE GENOMIC DNA]</scope>
</reference>
<protein>
    <recommendedName>
        <fullName evidence="4">Late embryogenesis abundant protein</fullName>
    </recommendedName>
</protein>
<dbReference type="AlphaFoldDB" id="A0ABD1PHA2"/>
<comment type="caution">
    <text evidence="2">The sequence shown here is derived from an EMBL/GenBank/DDBJ whole genome shotgun (WGS) entry which is preliminary data.</text>
</comment>
<dbReference type="Proteomes" id="UP001604277">
    <property type="component" value="Unassembled WGS sequence"/>
</dbReference>
<gene>
    <name evidence="2" type="ORF">Fot_52952</name>
</gene>
<evidence type="ECO:0000313" key="2">
    <source>
        <dbReference type="EMBL" id="KAL2463296.1"/>
    </source>
</evidence>
<dbReference type="EMBL" id="JBFOLJ010000019">
    <property type="protein sequence ID" value="KAL2463296.1"/>
    <property type="molecule type" value="Genomic_DNA"/>
</dbReference>
<keyword evidence="3" id="KW-1185">Reference proteome</keyword>
<evidence type="ECO:0000313" key="3">
    <source>
        <dbReference type="Proteomes" id="UP001604277"/>
    </source>
</evidence>
<proteinExistence type="predicted"/>
<organism evidence="2 3">
    <name type="scientific">Forsythia ovata</name>
    <dbReference type="NCBI Taxonomy" id="205694"/>
    <lineage>
        <taxon>Eukaryota</taxon>
        <taxon>Viridiplantae</taxon>
        <taxon>Streptophyta</taxon>
        <taxon>Embryophyta</taxon>
        <taxon>Tracheophyta</taxon>
        <taxon>Spermatophyta</taxon>
        <taxon>Magnoliopsida</taxon>
        <taxon>eudicotyledons</taxon>
        <taxon>Gunneridae</taxon>
        <taxon>Pentapetalae</taxon>
        <taxon>asterids</taxon>
        <taxon>lamiids</taxon>
        <taxon>Lamiales</taxon>
        <taxon>Oleaceae</taxon>
        <taxon>Forsythieae</taxon>
        <taxon>Forsythia</taxon>
    </lineage>
</organism>
<evidence type="ECO:0000256" key="1">
    <source>
        <dbReference type="SAM" id="MobiDB-lite"/>
    </source>
</evidence>
<sequence>MPEYENGLNISGWVFVTENFNLIPVFHDETISTNEGGMDSSLARPTRNEESQVDGIAKIEANPSCYINYNSIYDDEAADLGAISVDGSRNQEKDPMKKTNKLQN</sequence>
<name>A0ABD1PHA2_9LAMI</name>
<accession>A0ABD1PHA2</accession>
<evidence type="ECO:0008006" key="4">
    <source>
        <dbReference type="Google" id="ProtNLM"/>
    </source>
</evidence>
<feature type="region of interest" description="Disordered" evidence="1">
    <location>
        <begin position="84"/>
        <end position="104"/>
    </location>
</feature>